<evidence type="ECO:0008006" key="4">
    <source>
        <dbReference type="Google" id="ProtNLM"/>
    </source>
</evidence>
<feature type="region of interest" description="Disordered" evidence="1">
    <location>
        <begin position="81"/>
        <end position="165"/>
    </location>
</feature>
<keyword evidence="3" id="KW-1185">Reference proteome</keyword>
<evidence type="ECO:0000313" key="3">
    <source>
        <dbReference type="Proteomes" id="UP001296104"/>
    </source>
</evidence>
<dbReference type="Gene3D" id="3.30.70.330">
    <property type="match status" value="1"/>
</dbReference>
<feature type="compositionally biased region" description="Low complexity" evidence="1">
    <location>
        <begin position="102"/>
        <end position="120"/>
    </location>
</feature>
<comment type="caution">
    <text evidence="2">The sequence shown here is derived from an EMBL/GenBank/DDBJ whole genome shotgun (WGS) entry which is preliminary data.</text>
</comment>
<dbReference type="EMBL" id="CAVMBE010000001">
    <property type="protein sequence ID" value="CAK3737551.1"/>
    <property type="molecule type" value="Genomic_DNA"/>
</dbReference>
<dbReference type="Proteomes" id="UP001296104">
    <property type="component" value="Unassembled WGS sequence"/>
</dbReference>
<sequence length="269" mass="30509">MASILRPTANRQVHLLITPRLSNLGESREVLRLISQFGEVEYFKSLKYDPLTAPNAALVVFKDEEAARHCVHKSPIRFRMGKAPVEKQKQQEPEAVKRTSRTSKAATPSSTEAPTTTFSPFGVSQSRSMSTTTTTTTTTTTPIPRAPSQQQQQQQPERMPFQAPPPPMRESRIFQIRANPARIIFRNHIEYGHYYGNFALDTKSVPQTDLMRSVPVAGLSCVDWRAEDRPWRIATEERRGERTGPGRRKRLRELYEEGPSKGEEFGEEA</sequence>
<feature type="compositionally biased region" description="Basic and acidic residues" evidence="1">
    <location>
        <begin position="84"/>
        <end position="97"/>
    </location>
</feature>
<dbReference type="AlphaFoldDB" id="A0AAI8YR89"/>
<dbReference type="CDD" id="cd00590">
    <property type="entry name" value="RRM_SF"/>
    <property type="match status" value="1"/>
</dbReference>
<organism evidence="2 3">
    <name type="scientific">Lecanosticta acicola</name>
    <dbReference type="NCBI Taxonomy" id="111012"/>
    <lineage>
        <taxon>Eukaryota</taxon>
        <taxon>Fungi</taxon>
        <taxon>Dikarya</taxon>
        <taxon>Ascomycota</taxon>
        <taxon>Pezizomycotina</taxon>
        <taxon>Dothideomycetes</taxon>
        <taxon>Dothideomycetidae</taxon>
        <taxon>Mycosphaerellales</taxon>
        <taxon>Mycosphaerellaceae</taxon>
        <taxon>Lecanosticta</taxon>
    </lineage>
</organism>
<evidence type="ECO:0000256" key="1">
    <source>
        <dbReference type="SAM" id="MobiDB-lite"/>
    </source>
</evidence>
<evidence type="ECO:0000313" key="2">
    <source>
        <dbReference type="EMBL" id="CAK3737551.1"/>
    </source>
</evidence>
<name>A0AAI8YR89_9PEZI</name>
<gene>
    <name evidence="2" type="ORF">LECACI_7A000043</name>
</gene>
<protein>
    <recommendedName>
        <fullName evidence="4">RRM domain-containing protein</fullName>
    </recommendedName>
</protein>
<proteinExistence type="predicted"/>
<feature type="compositionally biased region" description="Low complexity" evidence="1">
    <location>
        <begin position="131"/>
        <end position="141"/>
    </location>
</feature>
<accession>A0AAI8YR89</accession>
<dbReference type="InterPro" id="IPR012677">
    <property type="entry name" value="Nucleotide-bd_a/b_plait_sf"/>
</dbReference>
<reference evidence="2" key="1">
    <citation type="submission" date="2023-11" db="EMBL/GenBank/DDBJ databases">
        <authorList>
            <person name="Alioto T."/>
            <person name="Alioto T."/>
            <person name="Gomez Garrido J."/>
        </authorList>
    </citation>
    <scope>NUCLEOTIDE SEQUENCE</scope>
</reference>
<feature type="region of interest" description="Disordered" evidence="1">
    <location>
        <begin position="236"/>
        <end position="269"/>
    </location>
</feature>
<feature type="compositionally biased region" description="Basic and acidic residues" evidence="1">
    <location>
        <begin position="252"/>
        <end position="269"/>
    </location>
</feature>